<dbReference type="PANTHER" id="PTHR45453:SF1">
    <property type="entry name" value="PHOSPHATE REGULON SENSOR PROTEIN PHOR"/>
    <property type="match status" value="1"/>
</dbReference>
<dbReference type="SUPFAM" id="SSF55874">
    <property type="entry name" value="ATPase domain of HSP90 chaperone/DNA topoisomerase II/histidine kinase"/>
    <property type="match status" value="1"/>
</dbReference>
<reference evidence="10 11" key="1">
    <citation type="submission" date="2019-12" db="EMBL/GenBank/DDBJ databases">
        <title>Sporaefaciens musculi gen. nov., sp. nov., a novel bacterium isolated from the caecum of an obese mouse.</title>
        <authorList>
            <person name="Rasmussen T.S."/>
            <person name="Streidl T."/>
            <person name="Hitch T.C.A."/>
            <person name="Wortmann E."/>
            <person name="Deptula P."/>
            <person name="Hansen M."/>
            <person name="Nielsen D.S."/>
            <person name="Clavel T."/>
            <person name="Vogensen F.K."/>
        </authorList>
    </citation>
    <scope>NUCLEOTIDE SEQUENCE [LARGE SCALE GENOMIC DNA]</scope>
    <source>
        <strain evidence="10 11">WCA-9-b2</strain>
        <plasmid evidence="10">unnamed</plasmid>
    </source>
</reference>
<evidence type="ECO:0000256" key="3">
    <source>
        <dbReference type="ARBA" id="ARBA00012438"/>
    </source>
</evidence>
<organism evidence="10 11">
    <name type="scientific">Sporofaciens musculi</name>
    <dbReference type="NCBI Taxonomy" id="2681861"/>
    <lineage>
        <taxon>Bacteria</taxon>
        <taxon>Bacillati</taxon>
        <taxon>Bacillota</taxon>
        <taxon>Clostridia</taxon>
        <taxon>Lachnospirales</taxon>
        <taxon>Lachnospiraceae</taxon>
        <taxon>Sporofaciens</taxon>
    </lineage>
</organism>
<dbReference type="GO" id="GO:0005886">
    <property type="term" value="C:plasma membrane"/>
    <property type="evidence" value="ECO:0007669"/>
    <property type="project" value="TreeGrafter"/>
</dbReference>
<keyword evidence="6 10" id="KW-0418">Kinase</keyword>
<evidence type="ECO:0000259" key="9">
    <source>
        <dbReference type="PROSITE" id="PS50109"/>
    </source>
</evidence>
<dbReference type="InterPro" id="IPR036890">
    <property type="entry name" value="HATPase_C_sf"/>
</dbReference>
<dbReference type="PRINTS" id="PR00344">
    <property type="entry name" value="BCTRLSENSOR"/>
</dbReference>
<protein>
    <recommendedName>
        <fullName evidence="3">histidine kinase</fullName>
        <ecNumber evidence="3">2.7.13.3</ecNumber>
    </recommendedName>
</protein>
<keyword evidence="11" id="KW-1185">Reference proteome</keyword>
<dbReference type="InterPro" id="IPR050351">
    <property type="entry name" value="BphY/WalK/GraS-like"/>
</dbReference>
<evidence type="ECO:0000256" key="7">
    <source>
        <dbReference type="ARBA" id="ARBA00023012"/>
    </source>
</evidence>
<feature type="transmembrane region" description="Helical" evidence="8">
    <location>
        <begin position="12"/>
        <end position="35"/>
    </location>
</feature>
<evidence type="ECO:0000313" key="10">
    <source>
        <dbReference type="EMBL" id="MXP79013.1"/>
    </source>
</evidence>
<comment type="subcellular location">
    <subcellularLocation>
        <location evidence="2">Membrane</location>
    </subcellularLocation>
</comment>
<dbReference type="InterPro" id="IPR003661">
    <property type="entry name" value="HisK_dim/P_dom"/>
</dbReference>
<dbReference type="GO" id="GO:0004721">
    <property type="term" value="F:phosphoprotein phosphatase activity"/>
    <property type="evidence" value="ECO:0007669"/>
    <property type="project" value="TreeGrafter"/>
</dbReference>
<keyword evidence="7" id="KW-0902">Two-component regulatory system</keyword>
<dbReference type="GO" id="GO:0000155">
    <property type="term" value="F:phosphorelay sensor kinase activity"/>
    <property type="evidence" value="ECO:0007669"/>
    <property type="project" value="InterPro"/>
</dbReference>
<evidence type="ECO:0000256" key="4">
    <source>
        <dbReference type="ARBA" id="ARBA00022553"/>
    </source>
</evidence>
<comment type="caution">
    <text evidence="10">The sequence shown here is derived from an EMBL/GenBank/DDBJ whole genome shotgun (WGS) entry which is preliminary data.</text>
</comment>
<dbReference type="CDD" id="cd00075">
    <property type="entry name" value="HATPase"/>
    <property type="match status" value="1"/>
</dbReference>
<evidence type="ECO:0000256" key="2">
    <source>
        <dbReference type="ARBA" id="ARBA00004370"/>
    </source>
</evidence>
<keyword evidence="5" id="KW-0808">Transferase</keyword>
<dbReference type="Pfam" id="PF02518">
    <property type="entry name" value="HATPase_c"/>
    <property type="match status" value="1"/>
</dbReference>
<keyword evidence="8" id="KW-0472">Membrane</keyword>
<dbReference type="SMART" id="SM00387">
    <property type="entry name" value="HATPase_c"/>
    <property type="match status" value="1"/>
</dbReference>
<keyword evidence="10" id="KW-0614">Plasmid</keyword>
<evidence type="ECO:0000256" key="1">
    <source>
        <dbReference type="ARBA" id="ARBA00000085"/>
    </source>
</evidence>
<name>A0A7X3MM71_9FIRM</name>
<dbReference type="Pfam" id="PF00512">
    <property type="entry name" value="HisKA"/>
    <property type="match status" value="1"/>
</dbReference>
<geneLocation type="plasmid" evidence="10">
    <name>unnamed</name>
</geneLocation>
<dbReference type="Gene3D" id="1.10.287.130">
    <property type="match status" value="1"/>
</dbReference>
<dbReference type="InterPro" id="IPR036097">
    <property type="entry name" value="HisK_dim/P_sf"/>
</dbReference>
<dbReference type="CDD" id="cd00082">
    <property type="entry name" value="HisKA"/>
    <property type="match status" value="1"/>
</dbReference>
<dbReference type="InterPro" id="IPR004358">
    <property type="entry name" value="Sig_transdc_His_kin-like_C"/>
</dbReference>
<sequence length="409" mass="46316">MKFLYEKQTRRFYLFLVVICLLQICVLGICGIFQAQDIRRILIKRELAAASYLLEQEVSPALVASAWNHVEVTEDGKQLLETIGHTEHTQSYLLLLVEQTSVWQIAALLSAGLVFAIMVLGGTGLFLRRREQMYESIETVIAEYDQNRFENHLPAGETGAIFQLFGSIEQLAMSLQAKSEMEHKAKMFLRDMISNISHQLKTPLAALNMYMEIIKDEPENEETVKIFSQKSMKSLERMERLIQSLLKMARLDTGNIVFEKRECFAAEVAGQAVNDLLERAKQEGKEILIDGRPEERLLCDQEWTKEAVGNLIKNALDHTETGDVIRVSWKRTPAVFRMTVEDNGSGIAQEDIHHIFKQFYRSRSSSDRHGTGLGLSLAKSIVEGQGGNLSVESRPGEGSVFWLTFLTNL</sequence>
<dbReference type="InterPro" id="IPR003594">
    <property type="entry name" value="HATPase_dom"/>
</dbReference>
<dbReference type="EMBL" id="WUQX01000003">
    <property type="protein sequence ID" value="MXP79013.1"/>
    <property type="molecule type" value="Genomic_DNA"/>
</dbReference>
<gene>
    <name evidence="10" type="ORF">GN277_28030</name>
</gene>
<feature type="domain" description="Histidine kinase" evidence="9">
    <location>
        <begin position="195"/>
        <end position="409"/>
    </location>
</feature>
<evidence type="ECO:0000256" key="8">
    <source>
        <dbReference type="SAM" id="Phobius"/>
    </source>
</evidence>
<accession>A0A7X3MM71</accession>
<keyword evidence="8" id="KW-1133">Transmembrane helix</keyword>
<proteinExistence type="predicted"/>
<dbReference type="PANTHER" id="PTHR45453">
    <property type="entry name" value="PHOSPHATE REGULON SENSOR PROTEIN PHOR"/>
    <property type="match status" value="1"/>
</dbReference>
<dbReference type="EC" id="2.7.13.3" evidence="3"/>
<keyword evidence="4" id="KW-0597">Phosphoprotein</keyword>
<dbReference type="SMART" id="SM00388">
    <property type="entry name" value="HisKA"/>
    <property type="match status" value="1"/>
</dbReference>
<keyword evidence="8" id="KW-0812">Transmembrane</keyword>
<evidence type="ECO:0000313" key="11">
    <source>
        <dbReference type="Proteomes" id="UP000460412"/>
    </source>
</evidence>
<feature type="transmembrane region" description="Helical" evidence="8">
    <location>
        <begin position="102"/>
        <end position="127"/>
    </location>
</feature>
<evidence type="ECO:0000256" key="6">
    <source>
        <dbReference type="ARBA" id="ARBA00022777"/>
    </source>
</evidence>
<comment type="catalytic activity">
    <reaction evidence="1">
        <text>ATP + protein L-histidine = ADP + protein N-phospho-L-histidine.</text>
        <dbReference type="EC" id="2.7.13.3"/>
    </reaction>
</comment>
<dbReference type="PROSITE" id="PS50109">
    <property type="entry name" value="HIS_KIN"/>
    <property type="match status" value="1"/>
</dbReference>
<evidence type="ECO:0000256" key="5">
    <source>
        <dbReference type="ARBA" id="ARBA00022679"/>
    </source>
</evidence>
<dbReference type="InterPro" id="IPR005467">
    <property type="entry name" value="His_kinase_dom"/>
</dbReference>
<dbReference type="GO" id="GO:0016036">
    <property type="term" value="P:cellular response to phosphate starvation"/>
    <property type="evidence" value="ECO:0007669"/>
    <property type="project" value="TreeGrafter"/>
</dbReference>
<dbReference type="Gene3D" id="3.30.565.10">
    <property type="entry name" value="Histidine kinase-like ATPase, C-terminal domain"/>
    <property type="match status" value="1"/>
</dbReference>
<dbReference type="AlphaFoldDB" id="A0A7X3MM71"/>
<dbReference type="SUPFAM" id="SSF47384">
    <property type="entry name" value="Homodimeric domain of signal transducing histidine kinase"/>
    <property type="match status" value="1"/>
</dbReference>
<dbReference type="RefSeq" id="WP_159757500.1">
    <property type="nucleotide sequence ID" value="NZ_WUQX01000003.1"/>
</dbReference>
<dbReference type="Proteomes" id="UP000460412">
    <property type="component" value="Unassembled WGS sequence"/>
</dbReference>